<keyword evidence="1" id="KW-0472">Membrane</keyword>
<organism evidence="2 3">
    <name type="scientific">Methanobrevibacter millerae</name>
    <dbReference type="NCBI Taxonomy" id="230361"/>
    <lineage>
        <taxon>Archaea</taxon>
        <taxon>Methanobacteriati</taxon>
        <taxon>Methanobacteriota</taxon>
        <taxon>Methanomada group</taxon>
        <taxon>Methanobacteria</taxon>
        <taxon>Methanobacteriales</taxon>
        <taxon>Methanobacteriaceae</taxon>
        <taxon>Methanobrevibacter</taxon>
    </lineage>
</organism>
<evidence type="ECO:0000313" key="3">
    <source>
        <dbReference type="Proteomes" id="UP000762703"/>
    </source>
</evidence>
<dbReference type="AlphaFoldDB" id="A0A8T3VAQ6"/>
<feature type="transmembrane region" description="Helical" evidence="1">
    <location>
        <begin position="51"/>
        <end position="74"/>
    </location>
</feature>
<evidence type="ECO:0000256" key="1">
    <source>
        <dbReference type="SAM" id="Phobius"/>
    </source>
</evidence>
<accession>A0A8T3VAQ6</accession>
<sequence length="212" mass="23208">MSKTCPNCGVNSPDNAKFCIECAESLEGVPINKEETVKKAPSTSSSDDNGSVIPCIIGIIIVVIIVVAAAAFIFNSGSGEETQKNITVTFSDVYVSSGNSISGIFYYYYYVNGFFNNFPEDMEGYTVKTLYCDKEDKELVSTTEKLSYFESSKDSKYDTMISSYSTPNYLDVDHVKVQIIKDGNVLNEFTANMNTNKLTQSSSSAPTNNSSK</sequence>
<proteinExistence type="predicted"/>
<protein>
    <submittedName>
        <fullName evidence="2">Zinc ribbon domain-containing protein</fullName>
    </submittedName>
</protein>
<gene>
    <name evidence="2" type="ORF">E7Z73_04985</name>
</gene>
<reference evidence="2" key="1">
    <citation type="submission" date="2019-04" db="EMBL/GenBank/DDBJ databases">
        <title>Evolution of Biomass-Degrading Anaerobic Consortia Revealed by Metagenomics.</title>
        <authorList>
            <person name="Peng X."/>
        </authorList>
    </citation>
    <scope>NUCLEOTIDE SEQUENCE</scope>
    <source>
        <strain evidence="2">SIG12</strain>
    </source>
</reference>
<comment type="caution">
    <text evidence="2">The sequence shown here is derived from an EMBL/GenBank/DDBJ whole genome shotgun (WGS) entry which is preliminary data.</text>
</comment>
<keyword evidence="1" id="KW-1133">Transmembrane helix</keyword>
<evidence type="ECO:0000313" key="2">
    <source>
        <dbReference type="EMBL" id="MBE6505088.1"/>
    </source>
</evidence>
<name>A0A8T3VAQ6_9EURY</name>
<keyword evidence="1" id="KW-0812">Transmembrane</keyword>
<dbReference type="RefSeq" id="WP_303736729.1">
    <property type="nucleotide sequence ID" value="NZ_SUTE01000037.1"/>
</dbReference>
<dbReference type="Proteomes" id="UP000762703">
    <property type="component" value="Unassembled WGS sequence"/>
</dbReference>
<dbReference type="EMBL" id="SUTE01000037">
    <property type="protein sequence ID" value="MBE6505088.1"/>
    <property type="molecule type" value="Genomic_DNA"/>
</dbReference>